<dbReference type="InterPro" id="IPR012338">
    <property type="entry name" value="Beta-lactam/transpept-like"/>
</dbReference>
<dbReference type="InterPro" id="IPR017790">
    <property type="entry name" value="Penicillin-binding_protein_2"/>
</dbReference>
<comment type="subcellular location">
    <subcellularLocation>
        <location evidence="2">Cell membrane</location>
    </subcellularLocation>
    <subcellularLocation>
        <location evidence="1">Membrane</location>
        <topology evidence="1">Single-pass membrane protein</topology>
    </subcellularLocation>
</comment>
<dbReference type="Pfam" id="PF00905">
    <property type="entry name" value="Transpeptidase"/>
    <property type="match status" value="1"/>
</dbReference>
<feature type="domain" description="Penicillin-binding protein dimerisation" evidence="15">
    <location>
        <begin position="59"/>
        <end position="235"/>
    </location>
</feature>
<dbReference type="InterPro" id="IPR036138">
    <property type="entry name" value="PBP_dimer_sf"/>
</dbReference>
<evidence type="ECO:0000256" key="8">
    <source>
        <dbReference type="ARBA" id="ARBA00022960"/>
    </source>
</evidence>
<evidence type="ECO:0000256" key="6">
    <source>
        <dbReference type="ARBA" id="ARBA00022692"/>
    </source>
</evidence>
<evidence type="ECO:0000256" key="2">
    <source>
        <dbReference type="ARBA" id="ARBA00004236"/>
    </source>
</evidence>
<evidence type="ECO:0000313" key="16">
    <source>
        <dbReference type="EMBL" id="TMQ71302.1"/>
    </source>
</evidence>
<keyword evidence="12" id="KW-0961">Cell wall biogenesis/degradation</keyword>
<dbReference type="GO" id="GO:0008360">
    <property type="term" value="P:regulation of cell shape"/>
    <property type="evidence" value="ECO:0007669"/>
    <property type="project" value="UniProtKB-KW"/>
</dbReference>
<name>A0A538U5Y0_UNCEI</name>
<evidence type="ECO:0000259" key="14">
    <source>
        <dbReference type="Pfam" id="PF00905"/>
    </source>
</evidence>
<evidence type="ECO:0000256" key="11">
    <source>
        <dbReference type="ARBA" id="ARBA00023136"/>
    </source>
</evidence>
<evidence type="ECO:0000256" key="5">
    <source>
        <dbReference type="ARBA" id="ARBA00022670"/>
    </source>
</evidence>
<keyword evidence="9" id="KW-0573">Peptidoglycan synthesis</keyword>
<dbReference type="Gene3D" id="3.90.1310.10">
    <property type="entry name" value="Penicillin-binding protein 2a (Domain 2)"/>
    <property type="match status" value="1"/>
</dbReference>
<sequence>MRSASPARRDRERRFAALVTITLAGFALIVLGLLRLQVVEHQRYRQLSEENRIRLEVLRAPRGAIFDRNGELLADSYPSFNIVFRPMPAESTARTPATVRADWVHRVSALVEADSSTIHQLVRAANRSGQTAILRRNAPFAILAGIEEHRAQLPGVEVLVGPLRRYPHGTLAAHLLGYAGQINDRDLETRAAEGYHPGELIGRTGLERSFEGTLRGQDGAEYVVVNAMGKRVSTLTEVPPRPPVAGRSLVLTLDLKVQRALEDAMAGVVRGAAVAIDPRDGGILAMVSRPDYDPNEFSRGLTGARWKALTGDGSNPLLNRAIQGQYPPGSTFKIVTMVAALREGVARPETMFQPCYGSYQFGGRSFGCWKPSGHGSLDLVSALQHSCDVYFYQLGMRLGLPRLEATARALGLGGRTGVDLPQESGGFIPSADWYDARWGNGHWRKGVILNLAIGQGEILVTPIQLALMAGEVAADGRALRPHVVLSVGDGPPATPPHPLQTGIKAEAAVWDPVHQGLEQVVAAGTGTAARVPGLAVAGKTGTAQNPHGKDHALFVCYAPAAQPTIAMAIVIENIGHGGTFAAPVAAQTLRQLFLADSLQKRVAPAVRPDTTGGVHGD</sequence>
<dbReference type="SUPFAM" id="SSF56601">
    <property type="entry name" value="beta-lactamase/transpeptidase-like"/>
    <property type="match status" value="1"/>
</dbReference>
<evidence type="ECO:0000256" key="13">
    <source>
        <dbReference type="SAM" id="Phobius"/>
    </source>
</evidence>
<accession>A0A538U5Y0</accession>
<keyword evidence="7 16" id="KW-0378">Hydrolase</keyword>
<keyword evidence="16" id="KW-0121">Carboxypeptidase</keyword>
<dbReference type="GO" id="GO:0005886">
    <property type="term" value="C:plasma membrane"/>
    <property type="evidence" value="ECO:0007669"/>
    <property type="project" value="UniProtKB-SubCell"/>
</dbReference>
<keyword evidence="11 13" id="KW-0472">Membrane</keyword>
<dbReference type="GO" id="GO:0009002">
    <property type="term" value="F:serine-type D-Ala-D-Ala carboxypeptidase activity"/>
    <property type="evidence" value="ECO:0007669"/>
    <property type="project" value="UniProtKB-EC"/>
</dbReference>
<dbReference type="InterPro" id="IPR050515">
    <property type="entry name" value="Beta-lactam/transpept"/>
</dbReference>
<protein>
    <submittedName>
        <fullName evidence="16">Penicillin-binding protein 2</fullName>
        <ecNumber evidence="16">3.4.16.4</ecNumber>
    </submittedName>
</protein>
<evidence type="ECO:0000256" key="1">
    <source>
        <dbReference type="ARBA" id="ARBA00004167"/>
    </source>
</evidence>
<dbReference type="Gene3D" id="3.30.1390.30">
    <property type="entry name" value="Penicillin-binding protein 2a, domain 3"/>
    <property type="match status" value="1"/>
</dbReference>
<keyword evidence="6 13" id="KW-0812">Transmembrane</keyword>
<dbReference type="GO" id="GO:0008658">
    <property type="term" value="F:penicillin binding"/>
    <property type="evidence" value="ECO:0007669"/>
    <property type="project" value="InterPro"/>
</dbReference>
<evidence type="ECO:0000256" key="3">
    <source>
        <dbReference type="ARBA" id="ARBA00022475"/>
    </source>
</evidence>
<dbReference type="AlphaFoldDB" id="A0A538U5Y0"/>
<feature type="domain" description="Penicillin-binding protein transpeptidase" evidence="14">
    <location>
        <begin position="271"/>
        <end position="589"/>
    </location>
</feature>
<keyword evidence="8" id="KW-0133">Cell shape</keyword>
<dbReference type="Pfam" id="PF03717">
    <property type="entry name" value="PBP_dimer"/>
    <property type="match status" value="1"/>
</dbReference>
<evidence type="ECO:0000256" key="7">
    <source>
        <dbReference type="ARBA" id="ARBA00022801"/>
    </source>
</evidence>
<dbReference type="GO" id="GO:0071972">
    <property type="term" value="F:peptidoglycan L,D-transpeptidase activity"/>
    <property type="evidence" value="ECO:0007669"/>
    <property type="project" value="TreeGrafter"/>
</dbReference>
<gene>
    <name evidence="16" type="primary">mrdA</name>
    <name evidence="16" type="ORF">E6K81_10360</name>
</gene>
<dbReference type="PANTHER" id="PTHR30627:SF2">
    <property type="entry name" value="PEPTIDOGLYCAN D,D-TRANSPEPTIDASE MRDA"/>
    <property type="match status" value="1"/>
</dbReference>
<proteinExistence type="predicted"/>
<keyword evidence="10 13" id="KW-1133">Transmembrane helix</keyword>
<keyword evidence="3" id="KW-1003">Cell membrane</keyword>
<dbReference type="GO" id="GO:0071555">
    <property type="term" value="P:cell wall organization"/>
    <property type="evidence" value="ECO:0007669"/>
    <property type="project" value="UniProtKB-KW"/>
</dbReference>
<dbReference type="EC" id="3.4.16.4" evidence="16"/>
<comment type="caution">
    <text evidence="16">The sequence shown here is derived from an EMBL/GenBank/DDBJ whole genome shotgun (WGS) entry which is preliminary data.</text>
</comment>
<dbReference type="Proteomes" id="UP000319771">
    <property type="component" value="Unassembled WGS sequence"/>
</dbReference>
<dbReference type="Gene3D" id="3.40.710.10">
    <property type="entry name" value="DD-peptidase/beta-lactamase superfamily"/>
    <property type="match status" value="1"/>
</dbReference>
<dbReference type="PANTHER" id="PTHR30627">
    <property type="entry name" value="PEPTIDOGLYCAN D,D-TRANSPEPTIDASE"/>
    <property type="match status" value="1"/>
</dbReference>
<keyword evidence="5" id="KW-0645">Protease</keyword>
<organism evidence="16 17">
    <name type="scientific">Eiseniibacteriota bacterium</name>
    <dbReference type="NCBI Taxonomy" id="2212470"/>
    <lineage>
        <taxon>Bacteria</taxon>
        <taxon>Candidatus Eiseniibacteriota</taxon>
    </lineage>
</organism>
<dbReference type="NCBIfam" id="TIGR03423">
    <property type="entry name" value="pbp2_mrdA"/>
    <property type="match status" value="1"/>
</dbReference>
<keyword evidence="4" id="KW-0997">Cell inner membrane</keyword>
<reference evidence="16 17" key="1">
    <citation type="journal article" date="2019" name="Nat. Microbiol.">
        <title>Mediterranean grassland soil C-N compound turnover is dependent on rainfall and depth, and is mediated by genomically divergent microorganisms.</title>
        <authorList>
            <person name="Diamond S."/>
            <person name="Andeer P.F."/>
            <person name="Li Z."/>
            <person name="Crits-Christoph A."/>
            <person name="Burstein D."/>
            <person name="Anantharaman K."/>
            <person name="Lane K.R."/>
            <person name="Thomas B.C."/>
            <person name="Pan C."/>
            <person name="Northen T.R."/>
            <person name="Banfield J.F."/>
        </authorList>
    </citation>
    <scope>NUCLEOTIDE SEQUENCE [LARGE SCALE GENOMIC DNA]</scope>
    <source>
        <strain evidence="16">WS_11</strain>
    </source>
</reference>
<evidence type="ECO:0000313" key="17">
    <source>
        <dbReference type="Proteomes" id="UP000319771"/>
    </source>
</evidence>
<dbReference type="InterPro" id="IPR001460">
    <property type="entry name" value="PCN-bd_Tpept"/>
</dbReference>
<feature type="transmembrane region" description="Helical" evidence="13">
    <location>
        <begin position="15"/>
        <end position="36"/>
    </location>
</feature>
<evidence type="ECO:0000256" key="12">
    <source>
        <dbReference type="ARBA" id="ARBA00023316"/>
    </source>
</evidence>
<dbReference type="EMBL" id="VBPB01000171">
    <property type="protein sequence ID" value="TMQ71302.1"/>
    <property type="molecule type" value="Genomic_DNA"/>
</dbReference>
<evidence type="ECO:0000256" key="4">
    <source>
        <dbReference type="ARBA" id="ARBA00022519"/>
    </source>
</evidence>
<dbReference type="SUPFAM" id="SSF56519">
    <property type="entry name" value="Penicillin binding protein dimerisation domain"/>
    <property type="match status" value="1"/>
</dbReference>
<dbReference type="InterPro" id="IPR005311">
    <property type="entry name" value="PBP_dimer"/>
</dbReference>
<dbReference type="GO" id="GO:0009252">
    <property type="term" value="P:peptidoglycan biosynthetic process"/>
    <property type="evidence" value="ECO:0007669"/>
    <property type="project" value="UniProtKB-KW"/>
</dbReference>
<evidence type="ECO:0000256" key="10">
    <source>
        <dbReference type="ARBA" id="ARBA00022989"/>
    </source>
</evidence>
<dbReference type="GO" id="GO:0006508">
    <property type="term" value="P:proteolysis"/>
    <property type="evidence" value="ECO:0007669"/>
    <property type="project" value="UniProtKB-KW"/>
</dbReference>
<evidence type="ECO:0000259" key="15">
    <source>
        <dbReference type="Pfam" id="PF03717"/>
    </source>
</evidence>
<evidence type="ECO:0000256" key="9">
    <source>
        <dbReference type="ARBA" id="ARBA00022984"/>
    </source>
</evidence>